<keyword evidence="2" id="KW-1003">Cell membrane</keyword>
<dbReference type="Pfam" id="PF12704">
    <property type="entry name" value="MacB_PCD"/>
    <property type="match status" value="1"/>
</dbReference>
<dbReference type="GO" id="GO:0005886">
    <property type="term" value="C:plasma membrane"/>
    <property type="evidence" value="ECO:0007669"/>
    <property type="project" value="UniProtKB-SubCell"/>
</dbReference>
<dbReference type="RefSeq" id="WP_046965746.1">
    <property type="nucleotide sequence ID" value="NZ_CP017480.1"/>
</dbReference>
<dbReference type="InterPro" id="IPR050250">
    <property type="entry name" value="Macrolide_Exporter_MacB"/>
</dbReference>
<comment type="subcellular location">
    <subcellularLocation>
        <location evidence="1">Cell membrane</location>
        <topology evidence="1">Multi-pass membrane protein</topology>
    </subcellularLocation>
</comment>
<dbReference type="PATRIC" id="fig|1440763.5.peg.73"/>
<dbReference type="STRING" id="1440763.BJI69_06525"/>
<evidence type="ECO:0000259" key="8">
    <source>
        <dbReference type="Pfam" id="PF12704"/>
    </source>
</evidence>
<keyword evidence="10" id="KW-1185">Reference proteome</keyword>
<evidence type="ECO:0000256" key="2">
    <source>
        <dbReference type="ARBA" id="ARBA00022475"/>
    </source>
</evidence>
<dbReference type="Proteomes" id="UP000182987">
    <property type="component" value="Chromosome"/>
</dbReference>
<evidence type="ECO:0000313" key="9">
    <source>
        <dbReference type="EMBL" id="APG03596.1"/>
    </source>
</evidence>
<dbReference type="Pfam" id="PF02687">
    <property type="entry name" value="FtsX"/>
    <property type="match status" value="2"/>
</dbReference>
<feature type="domain" description="MacB-like periplasmic core" evidence="8">
    <location>
        <begin position="24"/>
        <end position="226"/>
    </location>
</feature>
<keyword evidence="4" id="KW-1133">Transmembrane helix</keyword>
<gene>
    <name evidence="9" type="ORF">BJI69_06525</name>
</gene>
<keyword evidence="3" id="KW-0812">Transmembrane</keyword>
<dbReference type="InterPro" id="IPR025857">
    <property type="entry name" value="MacB_PCD"/>
</dbReference>
<dbReference type="InterPro" id="IPR003838">
    <property type="entry name" value="ABC3_permease_C"/>
</dbReference>
<dbReference type="KEGG" id="lrz:BJI69_06525"/>
<dbReference type="AlphaFoldDB" id="A0A0G9HHV2"/>
<name>A0A0G9HHV2_9GAMM</name>
<evidence type="ECO:0000256" key="3">
    <source>
        <dbReference type="ARBA" id="ARBA00022692"/>
    </source>
</evidence>
<protein>
    <submittedName>
        <fullName evidence="9">Uncharacterized protein</fullName>
    </submittedName>
</protein>
<sequence length="811" mass="84869">MSSSGHRQIGARRGRWRGLGFLPLSSLTLAIGLAALTSALAMVESLLRAPPFPHHASIVVYGEEDRDPASRAASPLLYDAIGLPPGVVSRGAAQVAESVNVRSGERERLARAQRVDAGFLPTLGVTSILPEDPSIAFDRGIMLSYTFWRHWMGGDPRVVGRRVAINGVAMTVRGVLPADYRFFSDIDVLTPLSLTGLSGDDAANLVAIARLAPGTSADRVARWIQARLVASRVPLRPGCQCLPVYATTPLDLVLTSKAKPVVLLFFCCSLLVLAVAGVNLSNLMLTRALRRTQETCLVIAFGGRGWQPRLPRVLDVIMTSAGALMIGLPLAHVMVVAVRPLVPASWLASALPIELDGRTCAAAALASVAVTVSAALLGSVHTSPDTLLRMQLASGGASPAGLAQRARRLMVLVQTALATVLLVLGVAMVAQWWRAVQVPLGFQADAAGFVEISPDATQFPVLDDVIHADAVIRAAALGLPGIDAAGMTTLLPIGAGLFMPFLKPAGDTSYLQYGMVSPGAMEAMGITRVAGRSMEVGDRAATPAVAVVNQAYLDQIDSHGLGGWVKPASLRGTNRPIRIVGVVADARSAGAEHAAVPTVYVPFAQVDPDIYAFIRRFVPTFFVSRGPGSTAADDATLRKLVRGVVPGLVTGTRRSFRQLAAQATAQARRNASLAVMFAGMALSLAVIGLYAVQSLEVARGRREIALRDALGATPLDLLGHLLSRGLGMAMPGVAVGLVVAVVLGRVVVHPALERGVIDVGVVAAVALLMIAAALAAVALPSLHAAAVRPATILRGELMSPRGSRHREGIPR</sequence>
<dbReference type="EMBL" id="CP017480">
    <property type="protein sequence ID" value="APG03596.1"/>
    <property type="molecule type" value="Genomic_DNA"/>
</dbReference>
<dbReference type="PANTHER" id="PTHR30572:SF4">
    <property type="entry name" value="ABC TRANSPORTER PERMEASE YTRF"/>
    <property type="match status" value="1"/>
</dbReference>
<evidence type="ECO:0000256" key="6">
    <source>
        <dbReference type="ARBA" id="ARBA00038076"/>
    </source>
</evidence>
<organism evidence="9 10">
    <name type="scientific">Luteibacter rhizovicinus DSM 16549</name>
    <dbReference type="NCBI Taxonomy" id="1440763"/>
    <lineage>
        <taxon>Bacteria</taxon>
        <taxon>Pseudomonadati</taxon>
        <taxon>Pseudomonadota</taxon>
        <taxon>Gammaproteobacteria</taxon>
        <taxon>Lysobacterales</taxon>
        <taxon>Rhodanobacteraceae</taxon>
        <taxon>Luteibacter</taxon>
    </lineage>
</organism>
<accession>A0A0G9HHV2</accession>
<dbReference type="PANTHER" id="PTHR30572">
    <property type="entry name" value="MEMBRANE COMPONENT OF TRANSPORTER-RELATED"/>
    <property type="match status" value="1"/>
</dbReference>
<proteinExistence type="inferred from homology"/>
<evidence type="ECO:0000256" key="1">
    <source>
        <dbReference type="ARBA" id="ARBA00004651"/>
    </source>
</evidence>
<feature type="domain" description="ABC3 transporter permease C-terminal" evidence="7">
    <location>
        <begin position="269"/>
        <end position="380"/>
    </location>
</feature>
<comment type="similarity">
    <text evidence="6">Belongs to the ABC-4 integral membrane protein family.</text>
</comment>
<evidence type="ECO:0000256" key="5">
    <source>
        <dbReference type="ARBA" id="ARBA00023136"/>
    </source>
</evidence>
<feature type="domain" description="ABC3 transporter permease C-terminal" evidence="7">
    <location>
        <begin position="676"/>
        <end position="785"/>
    </location>
</feature>
<dbReference type="GO" id="GO:0022857">
    <property type="term" value="F:transmembrane transporter activity"/>
    <property type="evidence" value="ECO:0007669"/>
    <property type="project" value="TreeGrafter"/>
</dbReference>
<evidence type="ECO:0000256" key="4">
    <source>
        <dbReference type="ARBA" id="ARBA00022989"/>
    </source>
</evidence>
<evidence type="ECO:0000259" key="7">
    <source>
        <dbReference type="Pfam" id="PF02687"/>
    </source>
</evidence>
<evidence type="ECO:0000313" key="10">
    <source>
        <dbReference type="Proteomes" id="UP000182987"/>
    </source>
</evidence>
<dbReference type="OrthoDB" id="5945529at2"/>
<keyword evidence="5" id="KW-0472">Membrane</keyword>
<reference evidence="10" key="1">
    <citation type="submission" date="2016-09" db="EMBL/GenBank/DDBJ databases">
        <authorList>
            <person name="Lysoe E."/>
        </authorList>
    </citation>
    <scope>NUCLEOTIDE SEQUENCE [LARGE SCALE GENOMIC DNA]</scope>
    <source>
        <strain evidence="10">LJ96T</strain>
    </source>
</reference>